<dbReference type="Proteomes" id="UP000660729">
    <property type="component" value="Unassembled WGS sequence"/>
</dbReference>
<dbReference type="EMBL" id="JABCIY010000219">
    <property type="protein sequence ID" value="KAF7187976.1"/>
    <property type="molecule type" value="Genomic_DNA"/>
</dbReference>
<dbReference type="AlphaFoldDB" id="A0A8H6RBB4"/>
<keyword evidence="2" id="KW-1185">Reference proteome</keyword>
<gene>
    <name evidence="1" type="ORF">HII31_10876</name>
</gene>
<sequence length="810" mass="91572">MAYQRHDEFMEKTIEVYDLSIDEYTAHVFERSCDNSIRLCSAISVADETGFRQQTENSETLWLVKYIRANDEVHVVRRGSTEKVYTTPGGMLQRCARPSYAAMMQILSGNQYLIEQTAKKGKARQTKRTAGVRDGFYESDGVYKLTRGIRLRTLDRTVVDLCQGTEFDVMTTPLLSMKFIIRFGTDEQRFAIITDLELETDAIKAKHGQSLNECGGEPMNLAVNDRLERKLFLVLNDIYAVGGGARSVCITRGQCVQQYVAAESGLLYFAAEGDRRFVADHSIVLPEMEEIPVESMALSKAAAFAVYPFTPMRPHTLHNDQVTLAEIHALSNEGMILPKSSTWMPMISRDRTPLRIDYFFGYWVFESQEDNERARTRGLSCATDVANHGCRGVSGLGDIMIGWQPGELDASQAPFFASVYVHIAMIDRRRMFWFGKEPAAPNETPVYTGSDPYAHERSGARNIALDNKMTVFSYDDRAAPTEREILKQMQDRQGYLARSLDFPAESLRVPTTAAAQQAQDAILKASNRNVQIGRPFAMLHPVNETAGLNLRTSFHPAYVDLAHGEKMHESVYLFHRHSSLLDDVYANKSKKLAILDQHLPLLSANGEVTRTFVAKQKKSVQEITLRDYPFLPQCIAPDEDYTLLRVFFDFCKDAEQIAGRMNEAVRPYWNLSNSHKVNEEMWLRTKGSDEAPLNFGGKPDEETLAAAKGRVNRDKIVKHRPIKNSHKQRNTLRGIASGLIDPRRPGNVQVRDVTGQWGLNWIDFPPTKSHVERLVEWQKSVNNSALKERRDMIKAQSKAGGTEVRKDSCI</sequence>
<protein>
    <submittedName>
        <fullName evidence="1">Uncharacterized protein</fullName>
    </submittedName>
</protein>
<reference evidence="1" key="1">
    <citation type="submission" date="2020-04" db="EMBL/GenBank/DDBJ databases">
        <title>Draft genome resource of the tomato pathogen Pseudocercospora fuligena.</title>
        <authorList>
            <person name="Zaccaron A."/>
        </authorList>
    </citation>
    <scope>NUCLEOTIDE SEQUENCE</scope>
    <source>
        <strain evidence="1">PF001</strain>
    </source>
</reference>
<accession>A0A8H6RBB4</accession>
<comment type="caution">
    <text evidence="1">The sequence shown here is derived from an EMBL/GenBank/DDBJ whole genome shotgun (WGS) entry which is preliminary data.</text>
</comment>
<dbReference type="OrthoDB" id="3649444at2759"/>
<evidence type="ECO:0000313" key="1">
    <source>
        <dbReference type="EMBL" id="KAF7187976.1"/>
    </source>
</evidence>
<proteinExistence type="predicted"/>
<name>A0A8H6RBB4_9PEZI</name>
<organism evidence="1 2">
    <name type="scientific">Pseudocercospora fuligena</name>
    <dbReference type="NCBI Taxonomy" id="685502"/>
    <lineage>
        <taxon>Eukaryota</taxon>
        <taxon>Fungi</taxon>
        <taxon>Dikarya</taxon>
        <taxon>Ascomycota</taxon>
        <taxon>Pezizomycotina</taxon>
        <taxon>Dothideomycetes</taxon>
        <taxon>Dothideomycetidae</taxon>
        <taxon>Mycosphaerellales</taxon>
        <taxon>Mycosphaerellaceae</taxon>
        <taxon>Pseudocercospora</taxon>
    </lineage>
</organism>
<evidence type="ECO:0000313" key="2">
    <source>
        <dbReference type="Proteomes" id="UP000660729"/>
    </source>
</evidence>